<proteinExistence type="predicted"/>
<dbReference type="OrthoDB" id="463626at2"/>
<dbReference type="InterPro" id="IPR021109">
    <property type="entry name" value="Peptidase_aspartic_dom_sf"/>
</dbReference>
<accession>A0A1M6SJJ5</accession>
<keyword evidence="2" id="KW-1185">Reference proteome</keyword>
<dbReference type="AlphaFoldDB" id="A0A1M6SJJ5"/>
<dbReference type="Proteomes" id="UP000184310">
    <property type="component" value="Unassembled WGS sequence"/>
</dbReference>
<protein>
    <submittedName>
        <fullName evidence="1">Aspartyl protease</fullName>
    </submittedName>
</protein>
<keyword evidence="1" id="KW-0378">Hydrolase</keyword>
<dbReference type="EMBL" id="FQZB01000017">
    <property type="protein sequence ID" value="SHK44912.1"/>
    <property type="molecule type" value="Genomic_DNA"/>
</dbReference>
<dbReference type="RefSeq" id="WP_072991864.1">
    <property type="nucleotide sequence ID" value="NZ_FQZB01000017.1"/>
</dbReference>
<evidence type="ECO:0000313" key="1">
    <source>
        <dbReference type="EMBL" id="SHK44912.1"/>
    </source>
</evidence>
<dbReference type="PROSITE" id="PS00141">
    <property type="entry name" value="ASP_PROTEASE"/>
    <property type="match status" value="1"/>
</dbReference>
<dbReference type="GO" id="GO:0006508">
    <property type="term" value="P:proteolysis"/>
    <property type="evidence" value="ECO:0007669"/>
    <property type="project" value="UniProtKB-KW"/>
</dbReference>
<keyword evidence="1" id="KW-0645">Protease</keyword>
<dbReference type="STRING" id="1121302.SAMN02745163_03829"/>
<sequence length="133" mass="14710">MHKVQFKNGLIYTSITLTHEDKSIVIDDVIIDTGASHTIIVADFLENMDVSFSEEDKLVKASGYGGTVCYSVRKRIDSITCGDIKLDNLKIDFGEIDPNERVNGLLGLDFCIKAGVVIDLVDLAIIKKAYEQK</sequence>
<name>A0A1M6SJJ5_9CLOT</name>
<dbReference type="InterPro" id="IPR001969">
    <property type="entry name" value="Aspartic_peptidase_AS"/>
</dbReference>
<evidence type="ECO:0000313" key="2">
    <source>
        <dbReference type="Proteomes" id="UP000184310"/>
    </source>
</evidence>
<organism evidence="1 2">
    <name type="scientific">Clostridium cavendishii DSM 21758</name>
    <dbReference type="NCBI Taxonomy" id="1121302"/>
    <lineage>
        <taxon>Bacteria</taxon>
        <taxon>Bacillati</taxon>
        <taxon>Bacillota</taxon>
        <taxon>Clostridia</taxon>
        <taxon>Eubacteriales</taxon>
        <taxon>Clostridiaceae</taxon>
        <taxon>Clostridium</taxon>
    </lineage>
</organism>
<dbReference type="GO" id="GO:0004190">
    <property type="term" value="F:aspartic-type endopeptidase activity"/>
    <property type="evidence" value="ECO:0007669"/>
    <property type="project" value="InterPro"/>
</dbReference>
<dbReference type="SUPFAM" id="SSF50630">
    <property type="entry name" value="Acid proteases"/>
    <property type="match status" value="1"/>
</dbReference>
<reference evidence="1 2" key="1">
    <citation type="submission" date="2016-11" db="EMBL/GenBank/DDBJ databases">
        <authorList>
            <person name="Jaros S."/>
            <person name="Januszkiewicz K."/>
            <person name="Wedrychowicz H."/>
        </authorList>
    </citation>
    <scope>NUCLEOTIDE SEQUENCE [LARGE SCALE GENOMIC DNA]</scope>
    <source>
        <strain evidence="1 2">DSM 21758</strain>
    </source>
</reference>
<gene>
    <name evidence="1" type="ORF">SAMN02745163_03829</name>
</gene>
<dbReference type="Gene3D" id="2.40.70.10">
    <property type="entry name" value="Acid Proteases"/>
    <property type="match status" value="1"/>
</dbReference>
<dbReference type="Pfam" id="PF13650">
    <property type="entry name" value="Asp_protease_2"/>
    <property type="match status" value="1"/>
</dbReference>